<dbReference type="InterPro" id="IPR000297">
    <property type="entry name" value="PPIase_PpiC"/>
</dbReference>
<organism evidence="14 15">
    <name type="scientific">Nitrincola tibetensis</name>
    <dbReference type="NCBI Taxonomy" id="2219697"/>
    <lineage>
        <taxon>Bacteria</taxon>
        <taxon>Pseudomonadati</taxon>
        <taxon>Pseudomonadota</taxon>
        <taxon>Gammaproteobacteria</taxon>
        <taxon>Oceanospirillales</taxon>
        <taxon>Oceanospirillaceae</taxon>
        <taxon>Nitrincola</taxon>
    </lineage>
</organism>
<dbReference type="InterPro" id="IPR052029">
    <property type="entry name" value="PpiD_chaperone"/>
</dbReference>
<dbReference type="OrthoDB" id="9812372at2"/>
<keyword evidence="6 12" id="KW-0472">Membrane</keyword>
<dbReference type="Pfam" id="PF13624">
    <property type="entry name" value="SurA_N_3"/>
    <property type="match status" value="1"/>
</dbReference>
<dbReference type="PANTHER" id="PTHR47529">
    <property type="entry name" value="PEPTIDYL-PROLYL CIS-TRANS ISOMERASE D"/>
    <property type="match status" value="1"/>
</dbReference>
<dbReference type="Gene3D" id="3.10.50.40">
    <property type="match status" value="1"/>
</dbReference>
<keyword evidence="5 12" id="KW-1133">Transmembrane helix</keyword>
<evidence type="ECO:0000256" key="7">
    <source>
        <dbReference type="ARBA" id="ARBA00023186"/>
    </source>
</evidence>
<dbReference type="RefSeq" id="WP_112158562.1">
    <property type="nucleotide sequence ID" value="NZ_QKRX01000004.1"/>
</dbReference>
<dbReference type="Proteomes" id="UP000250744">
    <property type="component" value="Unassembled WGS sequence"/>
</dbReference>
<keyword evidence="7" id="KW-0143">Chaperone</keyword>
<keyword evidence="15" id="KW-1185">Reference proteome</keyword>
<dbReference type="SUPFAM" id="SSF54534">
    <property type="entry name" value="FKBP-like"/>
    <property type="match status" value="1"/>
</dbReference>
<evidence type="ECO:0000256" key="11">
    <source>
        <dbReference type="PROSITE-ProRule" id="PRU00278"/>
    </source>
</evidence>
<dbReference type="AlphaFoldDB" id="A0A364NN14"/>
<dbReference type="PROSITE" id="PS01096">
    <property type="entry name" value="PPIC_PPIASE_1"/>
    <property type="match status" value="1"/>
</dbReference>
<evidence type="ECO:0000313" key="14">
    <source>
        <dbReference type="EMBL" id="RAU18453.1"/>
    </source>
</evidence>
<keyword evidence="11" id="KW-0697">Rotamase</keyword>
<dbReference type="SUPFAM" id="SSF109998">
    <property type="entry name" value="Triger factor/SurA peptide-binding domain-like"/>
    <property type="match status" value="1"/>
</dbReference>
<evidence type="ECO:0000256" key="1">
    <source>
        <dbReference type="ARBA" id="ARBA00004382"/>
    </source>
</evidence>
<evidence type="ECO:0000256" key="4">
    <source>
        <dbReference type="ARBA" id="ARBA00022692"/>
    </source>
</evidence>
<evidence type="ECO:0000256" key="8">
    <source>
        <dbReference type="ARBA" id="ARBA00038408"/>
    </source>
</evidence>
<evidence type="ECO:0000256" key="6">
    <source>
        <dbReference type="ARBA" id="ARBA00023136"/>
    </source>
</evidence>
<gene>
    <name evidence="14" type="ORF">DN062_06675</name>
</gene>
<dbReference type="GO" id="GO:0003755">
    <property type="term" value="F:peptidyl-prolyl cis-trans isomerase activity"/>
    <property type="evidence" value="ECO:0007669"/>
    <property type="project" value="UniProtKB-KW"/>
</dbReference>
<name>A0A364NN14_9GAMM</name>
<evidence type="ECO:0000256" key="9">
    <source>
        <dbReference type="ARBA" id="ARBA00040743"/>
    </source>
</evidence>
<comment type="caution">
    <text evidence="14">The sequence shown here is derived from an EMBL/GenBank/DDBJ whole genome shotgun (WGS) entry which is preliminary data.</text>
</comment>
<reference evidence="14 15" key="1">
    <citation type="submission" date="2018-06" db="EMBL/GenBank/DDBJ databases">
        <title>Nitrincola tibetense sp. nov., isolated from Lake XuguoCo on Tibetan Plateau.</title>
        <authorList>
            <person name="Xing P."/>
        </authorList>
    </citation>
    <scope>NUCLEOTIDE SEQUENCE [LARGE SCALE GENOMIC DNA]</scope>
    <source>
        <strain evidence="15">xg18</strain>
    </source>
</reference>
<comment type="subcellular location">
    <subcellularLocation>
        <location evidence="1">Cell inner membrane</location>
        <topology evidence="1">Single-pass type II membrane protein</topology>
        <orientation evidence="1">Periplasmic side</orientation>
    </subcellularLocation>
</comment>
<dbReference type="InterPro" id="IPR023058">
    <property type="entry name" value="PPIase_PpiC_CS"/>
</dbReference>
<keyword evidence="3" id="KW-0997">Cell inner membrane</keyword>
<protein>
    <recommendedName>
        <fullName evidence="9">Periplasmic chaperone PpiD</fullName>
    </recommendedName>
    <alternativeName>
        <fullName evidence="10">Periplasmic folding chaperone</fullName>
    </alternativeName>
</protein>
<evidence type="ECO:0000256" key="10">
    <source>
        <dbReference type="ARBA" id="ARBA00042775"/>
    </source>
</evidence>
<keyword evidence="11 14" id="KW-0413">Isomerase</keyword>
<evidence type="ECO:0000256" key="2">
    <source>
        <dbReference type="ARBA" id="ARBA00022475"/>
    </source>
</evidence>
<dbReference type="Pfam" id="PF00639">
    <property type="entry name" value="Rotamase"/>
    <property type="match status" value="1"/>
</dbReference>
<dbReference type="Gene3D" id="1.10.4030.10">
    <property type="entry name" value="Porin chaperone SurA, peptide-binding domain"/>
    <property type="match status" value="1"/>
</dbReference>
<feature type="transmembrane region" description="Helical" evidence="12">
    <location>
        <begin position="12"/>
        <end position="30"/>
    </location>
</feature>
<keyword evidence="2" id="KW-1003">Cell membrane</keyword>
<keyword evidence="4 12" id="KW-0812">Transmembrane</keyword>
<evidence type="ECO:0000259" key="13">
    <source>
        <dbReference type="PROSITE" id="PS50198"/>
    </source>
</evidence>
<dbReference type="PROSITE" id="PS50198">
    <property type="entry name" value="PPIC_PPIASE_2"/>
    <property type="match status" value="1"/>
</dbReference>
<dbReference type="PANTHER" id="PTHR47529:SF1">
    <property type="entry name" value="PERIPLASMIC CHAPERONE PPID"/>
    <property type="match status" value="1"/>
</dbReference>
<evidence type="ECO:0000256" key="12">
    <source>
        <dbReference type="SAM" id="Phobius"/>
    </source>
</evidence>
<comment type="similarity">
    <text evidence="8">Belongs to the PpiD chaperone family.</text>
</comment>
<evidence type="ECO:0000313" key="15">
    <source>
        <dbReference type="Proteomes" id="UP000250744"/>
    </source>
</evidence>
<dbReference type="InterPro" id="IPR046357">
    <property type="entry name" value="PPIase_dom_sf"/>
</dbReference>
<evidence type="ECO:0000256" key="3">
    <source>
        <dbReference type="ARBA" id="ARBA00022519"/>
    </source>
</evidence>
<evidence type="ECO:0000256" key="5">
    <source>
        <dbReference type="ARBA" id="ARBA00022989"/>
    </source>
</evidence>
<accession>A0A364NN14</accession>
<sequence length="626" mass="70018">MLQSIRDNSKGIIAKIIVGLIALTFALFGVESLIGLGSSEKPIATVNGEAVSTQELMRGVELQRRQILSQMGPDADPTMLDDNLLNRMVLESLIERSLLSQSVEKQGLFFSEEMLDQLIVNTPQFQVDGRFDRNQFELVLRSAGFTPLTYRELLRLETLIDQERAGYVLSSFMTRSEIERIVSLDQQTRDFAYVSLSLLPILNQVSVTEEEIRARYDQNAGSLQTEERVILDYVLLEKAAFVDPGQVSDSEVESLYQQALAEFRSEELRDAAHILIEVDEQTDALAALARIQEVKLKLEEGEDFATLAQIYSDDIGSASEGGALGFMSRDMLVGPFAETLFAMETVGGISEPIQTEFGYHLIKLEGVKQEEMPTRADLEMELRYEIAERDAERFYVEALERLADLSFSSADLIAPSEELGLEVITSEAISREGGTGLLGGHPRVVEVAFSQDVLRDRLNSLPIELDRERAVVLRLNQHQPSRQVTFEEAKDSIELELITEIAKEQLRAQADAWLASFKEGEIPPDMSDDYSWVEITGVNRGAQDVSSEIRNAAFAMNSEELPAFEVITLRNGNFALLRLDEVNRAEADLTEDEMAFMLSFLGSNQGQIEYEGRVEGLRQAATIERN</sequence>
<dbReference type="InterPro" id="IPR027304">
    <property type="entry name" value="Trigger_fact/SurA_dom_sf"/>
</dbReference>
<proteinExistence type="inferred from homology"/>
<dbReference type="EMBL" id="QKRX01000004">
    <property type="protein sequence ID" value="RAU18453.1"/>
    <property type="molecule type" value="Genomic_DNA"/>
</dbReference>
<feature type="domain" description="PpiC" evidence="13">
    <location>
        <begin position="266"/>
        <end position="366"/>
    </location>
</feature>
<dbReference type="GO" id="GO:0005886">
    <property type="term" value="C:plasma membrane"/>
    <property type="evidence" value="ECO:0007669"/>
    <property type="project" value="UniProtKB-SubCell"/>
</dbReference>